<keyword evidence="9" id="KW-0676">Redox-active center</keyword>
<feature type="compositionally biased region" description="Basic and acidic residues" evidence="10">
    <location>
        <begin position="1"/>
        <end position="20"/>
    </location>
</feature>
<feature type="transmembrane region" description="Helical" evidence="11">
    <location>
        <begin position="111"/>
        <end position="131"/>
    </location>
</feature>
<keyword evidence="6" id="KW-0560">Oxidoreductase</keyword>
<dbReference type="InterPro" id="IPR045800">
    <property type="entry name" value="HMBD"/>
</dbReference>
<accession>A0A2W7RBS5</accession>
<evidence type="ECO:0000259" key="13">
    <source>
        <dbReference type="Pfam" id="PF07884"/>
    </source>
</evidence>
<dbReference type="Pfam" id="PF03779">
    <property type="entry name" value="SPW"/>
    <property type="match status" value="2"/>
</dbReference>
<feature type="domain" description="Vitamin K epoxide reductase" evidence="13">
    <location>
        <begin position="258"/>
        <end position="385"/>
    </location>
</feature>
<feature type="domain" description="Heavy metal binding" evidence="14">
    <location>
        <begin position="24"/>
        <end position="50"/>
    </location>
</feature>
<evidence type="ECO:0000256" key="11">
    <source>
        <dbReference type="SAM" id="Phobius"/>
    </source>
</evidence>
<evidence type="ECO:0000256" key="10">
    <source>
        <dbReference type="SAM" id="MobiDB-lite"/>
    </source>
</evidence>
<dbReference type="Gene3D" id="1.20.1440.130">
    <property type="entry name" value="VKOR domain"/>
    <property type="match status" value="1"/>
</dbReference>
<feature type="transmembrane region" description="Helical" evidence="11">
    <location>
        <begin position="154"/>
        <end position="173"/>
    </location>
</feature>
<feature type="transmembrane region" description="Helical" evidence="11">
    <location>
        <begin position="208"/>
        <end position="228"/>
    </location>
</feature>
<evidence type="ECO:0000256" key="5">
    <source>
        <dbReference type="ARBA" id="ARBA00022989"/>
    </source>
</evidence>
<evidence type="ECO:0000259" key="12">
    <source>
        <dbReference type="Pfam" id="PF03779"/>
    </source>
</evidence>
<dbReference type="EMBL" id="QKZU01000018">
    <property type="protein sequence ID" value="PZX51559.1"/>
    <property type="molecule type" value="Genomic_DNA"/>
</dbReference>
<protein>
    <submittedName>
        <fullName evidence="15">Vitamin K epoxide reductase family protein</fullName>
    </submittedName>
</protein>
<feature type="transmembrane region" description="Helical" evidence="11">
    <location>
        <begin position="258"/>
        <end position="281"/>
    </location>
</feature>
<keyword evidence="4" id="KW-0874">Quinone</keyword>
<dbReference type="GO" id="GO:0016491">
    <property type="term" value="F:oxidoreductase activity"/>
    <property type="evidence" value="ECO:0007669"/>
    <property type="project" value="UniProtKB-KW"/>
</dbReference>
<dbReference type="Pfam" id="PF07884">
    <property type="entry name" value="VKOR"/>
    <property type="match status" value="1"/>
</dbReference>
<dbReference type="AlphaFoldDB" id="A0A2W7RBS5"/>
<proteinExistence type="inferred from homology"/>
<feature type="transmembrane region" description="Helical" evidence="11">
    <location>
        <begin position="527"/>
        <end position="545"/>
    </location>
</feature>
<feature type="transmembrane region" description="Helical" evidence="11">
    <location>
        <begin position="364"/>
        <end position="386"/>
    </location>
</feature>
<comment type="caution">
    <text evidence="15">The sequence shown here is derived from an EMBL/GenBank/DDBJ whole genome shotgun (WGS) entry which is preliminary data.</text>
</comment>
<keyword evidence="7 11" id="KW-0472">Membrane</keyword>
<dbReference type="InterPro" id="IPR012932">
    <property type="entry name" value="VKOR"/>
</dbReference>
<evidence type="ECO:0000313" key="15">
    <source>
        <dbReference type="EMBL" id="PZX51559.1"/>
    </source>
</evidence>
<keyword evidence="8" id="KW-1015">Disulfide bond</keyword>
<comment type="similarity">
    <text evidence="2">Belongs to the VKOR family.</text>
</comment>
<keyword evidence="3 11" id="KW-0812">Transmembrane</keyword>
<feature type="transmembrane region" description="Helical" evidence="11">
    <location>
        <begin position="337"/>
        <end position="358"/>
    </location>
</feature>
<dbReference type="Proteomes" id="UP000249115">
    <property type="component" value="Unassembled WGS sequence"/>
</dbReference>
<sequence>MENMKDEMHSHDPKKGDKKQGTQYTCSMHPEIISDKPGKCPKCGMKLVPKGEEKSHKMEGMGSRGVTRPIMDMEGHEHKKGHKHMDMDMGAMKMSADDRMKMLKDHHKQTLWVYWVIVLLGFWMIASPLTFDYGKNAVAPAGGRPVWLSLSDRIAAMYWSDIISGVLLVIFGWRSLKPNRPYSVWISCFIGIWISMAPFIFWAPTAVAYYNGTLVGVLIIALSILIPGMPNMITFMKMGGNVPTGWSYNPSSWPQRSIMIGLAFIGWIASRYLGAFQLGYIDTVWDPFFGEGTLNVLNSDMSHSFPISDAALGTLAYTLEFLMGFMGGTSRWRTMPWMVTFFGILVIPLGFVSIFLVVSQPLTVGAWCALCLFSAIIMLPMIPLQIDEVIAMWQHMVQRKQKGDSLWTVFWKGGEALSTENDQRSPDLATFVDNPWKVFKSSLWGMTAPWQLTISVIIGLWLMISPAVFQMGIETSAANLNHLGGALVIVFAVVAMAEVLRSFRYFNVLLGLALVVMPWLIEDSNMAHTLSSSLAGLIIVTLSFSKGKIKETYGLWDKYVV</sequence>
<dbReference type="GO" id="GO:0016020">
    <property type="term" value="C:membrane"/>
    <property type="evidence" value="ECO:0007669"/>
    <property type="project" value="UniProtKB-SubCell"/>
</dbReference>
<gene>
    <name evidence="15" type="ORF">LV84_03716</name>
</gene>
<dbReference type="GO" id="GO:0048038">
    <property type="term" value="F:quinone binding"/>
    <property type="evidence" value="ECO:0007669"/>
    <property type="project" value="UniProtKB-KW"/>
</dbReference>
<evidence type="ECO:0000313" key="16">
    <source>
        <dbReference type="Proteomes" id="UP000249115"/>
    </source>
</evidence>
<name>A0A2W7RBS5_9BACT</name>
<feature type="transmembrane region" description="Helical" evidence="11">
    <location>
        <begin position="182"/>
        <end position="202"/>
    </location>
</feature>
<keyword evidence="5 11" id="KW-1133">Transmembrane helix</keyword>
<evidence type="ECO:0000256" key="6">
    <source>
        <dbReference type="ARBA" id="ARBA00023002"/>
    </source>
</evidence>
<feature type="transmembrane region" description="Helical" evidence="11">
    <location>
        <begin position="450"/>
        <end position="473"/>
    </location>
</feature>
<dbReference type="GO" id="GO:0046872">
    <property type="term" value="F:metal ion binding"/>
    <property type="evidence" value="ECO:0007669"/>
    <property type="project" value="InterPro"/>
</dbReference>
<dbReference type="CDD" id="cd12919">
    <property type="entry name" value="VKOR_2"/>
    <property type="match status" value="1"/>
</dbReference>
<evidence type="ECO:0000256" key="8">
    <source>
        <dbReference type="ARBA" id="ARBA00023157"/>
    </source>
</evidence>
<dbReference type="Pfam" id="PF19335">
    <property type="entry name" value="HMBD"/>
    <property type="match status" value="1"/>
</dbReference>
<evidence type="ECO:0000256" key="1">
    <source>
        <dbReference type="ARBA" id="ARBA00004141"/>
    </source>
</evidence>
<feature type="region of interest" description="Disordered" evidence="10">
    <location>
        <begin position="1"/>
        <end position="23"/>
    </location>
</feature>
<evidence type="ECO:0000256" key="2">
    <source>
        <dbReference type="ARBA" id="ARBA00006214"/>
    </source>
</evidence>
<dbReference type="InterPro" id="IPR038354">
    <property type="entry name" value="VKOR_sf"/>
</dbReference>
<evidence type="ECO:0000256" key="3">
    <source>
        <dbReference type="ARBA" id="ARBA00022692"/>
    </source>
</evidence>
<feature type="domain" description="SPW repeat-containing integral membrane" evidence="12">
    <location>
        <begin position="450"/>
        <end position="543"/>
    </location>
</feature>
<comment type="subcellular location">
    <subcellularLocation>
        <location evidence="1">Membrane</location>
        <topology evidence="1">Multi-pass membrane protein</topology>
    </subcellularLocation>
</comment>
<reference evidence="15 16" key="1">
    <citation type="submission" date="2018-06" db="EMBL/GenBank/DDBJ databases">
        <title>Genomic Encyclopedia of Archaeal and Bacterial Type Strains, Phase II (KMG-II): from individual species to whole genera.</title>
        <authorList>
            <person name="Goeker M."/>
        </authorList>
    </citation>
    <scope>NUCLEOTIDE SEQUENCE [LARGE SCALE GENOMIC DNA]</scope>
    <source>
        <strain evidence="15 16">DSM 22686</strain>
    </source>
</reference>
<evidence type="ECO:0000256" key="9">
    <source>
        <dbReference type="ARBA" id="ARBA00023284"/>
    </source>
</evidence>
<evidence type="ECO:0000256" key="4">
    <source>
        <dbReference type="ARBA" id="ARBA00022719"/>
    </source>
</evidence>
<feature type="domain" description="SPW repeat-containing integral membrane" evidence="12">
    <location>
        <begin position="145"/>
        <end position="223"/>
    </location>
</feature>
<evidence type="ECO:0000259" key="14">
    <source>
        <dbReference type="Pfam" id="PF19335"/>
    </source>
</evidence>
<dbReference type="InterPro" id="IPR005530">
    <property type="entry name" value="SPW"/>
</dbReference>
<feature type="transmembrane region" description="Helical" evidence="11">
    <location>
        <begin position="479"/>
        <end position="497"/>
    </location>
</feature>
<evidence type="ECO:0000256" key="7">
    <source>
        <dbReference type="ARBA" id="ARBA00023136"/>
    </source>
</evidence>
<organism evidence="15 16">
    <name type="scientific">Algoriphagus ratkowskyi</name>
    <dbReference type="NCBI Taxonomy" id="57028"/>
    <lineage>
        <taxon>Bacteria</taxon>
        <taxon>Pseudomonadati</taxon>
        <taxon>Bacteroidota</taxon>
        <taxon>Cytophagia</taxon>
        <taxon>Cytophagales</taxon>
        <taxon>Cyclobacteriaceae</taxon>
        <taxon>Algoriphagus</taxon>
    </lineage>
</organism>